<accession>A0A543PNW2</accession>
<proteinExistence type="predicted"/>
<reference evidence="2 3" key="1">
    <citation type="submission" date="2019-06" db="EMBL/GenBank/DDBJ databases">
        <title>Sequencing the genomes of 1000 actinobacteria strains.</title>
        <authorList>
            <person name="Klenk H.-P."/>
        </authorList>
    </citation>
    <scope>NUCLEOTIDE SEQUENCE [LARGE SCALE GENOMIC DNA]</scope>
    <source>
        <strain evidence="2 3">DSM 21776</strain>
    </source>
</reference>
<dbReference type="AlphaFoldDB" id="A0A543PNW2"/>
<evidence type="ECO:0000313" key="2">
    <source>
        <dbReference type="EMBL" id="TQN45717.1"/>
    </source>
</evidence>
<evidence type="ECO:0000313" key="3">
    <source>
        <dbReference type="Proteomes" id="UP000320085"/>
    </source>
</evidence>
<gene>
    <name evidence="2" type="ORF">FHX52_2417</name>
</gene>
<dbReference type="EMBL" id="VFQF01000002">
    <property type="protein sequence ID" value="TQN45717.1"/>
    <property type="molecule type" value="Genomic_DNA"/>
</dbReference>
<sequence>MSGSLRIGLGILLVLVGALWTLQGLGVVGGSVMSGVTLWAVIGPIVVLAGIALALSGRRRNTP</sequence>
<keyword evidence="1" id="KW-1133">Transmembrane helix</keyword>
<keyword evidence="1" id="KW-0472">Membrane</keyword>
<comment type="caution">
    <text evidence="2">The sequence shown here is derived from an EMBL/GenBank/DDBJ whole genome shotgun (WGS) entry which is preliminary data.</text>
</comment>
<organism evidence="2 3">
    <name type="scientific">Humibacillus xanthopallidus</name>
    <dbReference type="NCBI Taxonomy" id="412689"/>
    <lineage>
        <taxon>Bacteria</taxon>
        <taxon>Bacillati</taxon>
        <taxon>Actinomycetota</taxon>
        <taxon>Actinomycetes</taxon>
        <taxon>Micrococcales</taxon>
        <taxon>Intrasporangiaceae</taxon>
        <taxon>Humibacillus</taxon>
    </lineage>
</organism>
<feature type="transmembrane region" description="Helical" evidence="1">
    <location>
        <begin position="36"/>
        <end position="55"/>
    </location>
</feature>
<name>A0A543PNW2_9MICO</name>
<protein>
    <submittedName>
        <fullName evidence="2">Uncharacterized protein</fullName>
    </submittedName>
</protein>
<evidence type="ECO:0000256" key="1">
    <source>
        <dbReference type="SAM" id="Phobius"/>
    </source>
</evidence>
<dbReference type="RefSeq" id="WP_141822324.1">
    <property type="nucleotide sequence ID" value="NZ_BAAAQC010000010.1"/>
</dbReference>
<keyword evidence="1" id="KW-0812">Transmembrane</keyword>
<dbReference type="Proteomes" id="UP000320085">
    <property type="component" value="Unassembled WGS sequence"/>
</dbReference>